<evidence type="ECO:0000313" key="6">
    <source>
        <dbReference type="EMBL" id="KAA2228570.1"/>
    </source>
</evidence>
<dbReference type="InterPro" id="IPR036271">
    <property type="entry name" value="Tet_transcr_reg_TetR-rel_C_sf"/>
</dbReference>
<evidence type="ECO:0000256" key="4">
    <source>
        <dbReference type="PROSITE-ProRule" id="PRU00335"/>
    </source>
</evidence>
<dbReference type="AlphaFoldDB" id="A0A5B2UQ10"/>
<dbReference type="PROSITE" id="PS50977">
    <property type="entry name" value="HTH_TETR_2"/>
    <property type="match status" value="1"/>
</dbReference>
<dbReference type="Proteomes" id="UP000325296">
    <property type="component" value="Unassembled WGS sequence"/>
</dbReference>
<dbReference type="GO" id="GO:0003677">
    <property type="term" value="F:DNA binding"/>
    <property type="evidence" value="ECO:0007669"/>
    <property type="project" value="UniProtKB-UniRule"/>
</dbReference>
<dbReference type="PANTHER" id="PTHR47506:SF1">
    <property type="entry name" value="HTH-TYPE TRANSCRIPTIONAL REGULATOR YJDC"/>
    <property type="match status" value="1"/>
</dbReference>
<evidence type="ECO:0000313" key="7">
    <source>
        <dbReference type="EMBL" id="SDU86328.1"/>
    </source>
</evidence>
<proteinExistence type="predicted"/>
<dbReference type="SUPFAM" id="SSF48498">
    <property type="entry name" value="Tetracyclin repressor-like, C-terminal domain"/>
    <property type="match status" value="1"/>
</dbReference>
<dbReference type="Gene3D" id="1.10.357.10">
    <property type="entry name" value="Tetracycline Repressor, domain 2"/>
    <property type="match status" value="1"/>
</dbReference>
<dbReference type="Pfam" id="PF00440">
    <property type="entry name" value="TetR_N"/>
    <property type="match status" value="1"/>
</dbReference>
<dbReference type="SUPFAM" id="SSF46689">
    <property type="entry name" value="Homeodomain-like"/>
    <property type="match status" value="1"/>
</dbReference>
<reference evidence="6 9" key="2">
    <citation type="submission" date="2019-09" db="EMBL/GenBank/DDBJ databases">
        <title>Draft genome sequence of Pseudomonas brenneri CCUG 51514(T).</title>
        <authorList>
            <person name="Tunovic T."/>
            <person name="Pineiro-Iglesias B."/>
            <person name="Unosson C."/>
            <person name="Inganas E."/>
            <person name="Ohlen M."/>
            <person name="Cardew S."/>
            <person name="Jensie-Markopoulos S."/>
            <person name="Salva-Serra F."/>
            <person name="Jaen-Luchoro D."/>
            <person name="Svensson-Stadler L."/>
            <person name="Chun J."/>
            <person name="Moore E."/>
        </authorList>
    </citation>
    <scope>NUCLEOTIDE SEQUENCE [LARGE SCALE GENOMIC DNA]</scope>
    <source>
        <strain evidence="6 9">CCUG 51514</strain>
    </source>
</reference>
<dbReference type="InterPro" id="IPR009057">
    <property type="entry name" value="Homeodomain-like_sf"/>
</dbReference>
<keyword evidence="8" id="KW-1185">Reference proteome</keyword>
<dbReference type="InterPro" id="IPR023772">
    <property type="entry name" value="DNA-bd_HTH_TetR-type_CS"/>
</dbReference>
<evidence type="ECO:0000256" key="1">
    <source>
        <dbReference type="ARBA" id="ARBA00023015"/>
    </source>
</evidence>
<evidence type="ECO:0000256" key="3">
    <source>
        <dbReference type="ARBA" id="ARBA00023163"/>
    </source>
</evidence>
<keyword evidence="3" id="KW-0804">Transcription</keyword>
<dbReference type="PROSITE" id="PS01081">
    <property type="entry name" value="HTH_TETR_1"/>
    <property type="match status" value="1"/>
</dbReference>
<evidence type="ECO:0000256" key="2">
    <source>
        <dbReference type="ARBA" id="ARBA00023125"/>
    </source>
</evidence>
<feature type="domain" description="HTH tetR-type" evidence="5">
    <location>
        <begin position="7"/>
        <end position="67"/>
    </location>
</feature>
<dbReference type="Gene3D" id="1.10.10.60">
    <property type="entry name" value="Homeodomain-like"/>
    <property type="match status" value="1"/>
</dbReference>
<gene>
    <name evidence="6" type="ORF">F1720_18305</name>
    <name evidence="7" type="ORF">SAMN04490181_0699</name>
</gene>
<protein>
    <submittedName>
        <fullName evidence="7">DNA-binding transcriptional regulator, AcrR family</fullName>
    </submittedName>
    <submittedName>
        <fullName evidence="6">TetR/AcrR family transcriptional regulator</fullName>
    </submittedName>
</protein>
<dbReference type="InterPro" id="IPR011075">
    <property type="entry name" value="TetR_C"/>
</dbReference>
<evidence type="ECO:0000313" key="8">
    <source>
        <dbReference type="Proteomes" id="UP000199620"/>
    </source>
</evidence>
<dbReference type="InterPro" id="IPR001647">
    <property type="entry name" value="HTH_TetR"/>
</dbReference>
<dbReference type="EMBL" id="LT629800">
    <property type="protein sequence ID" value="SDU86328.1"/>
    <property type="molecule type" value="Genomic_DNA"/>
</dbReference>
<dbReference type="RefSeq" id="WP_090290721.1">
    <property type="nucleotide sequence ID" value="NZ_BMNU01000006.1"/>
</dbReference>
<dbReference type="Pfam" id="PF16925">
    <property type="entry name" value="TetR_C_13"/>
    <property type="match status" value="1"/>
</dbReference>
<evidence type="ECO:0000259" key="5">
    <source>
        <dbReference type="PROSITE" id="PS50977"/>
    </source>
</evidence>
<feature type="DNA-binding region" description="H-T-H motif" evidence="4">
    <location>
        <begin position="30"/>
        <end position="49"/>
    </location>
</feature>
<organism evidence="6 9">
    <name type="scientific">Pseudomonas brenneri</name>
    <dbReference type="NCBI Taxonomy" id="129817"/>
    <lineage>
        <taxon>Bacteria</taxon>
        <taxon>Pseudomonadati</taxon>
        <taxon>Pseudomonadota</taxon>
        <taxon>Gammaproteobacteria</taxon>
        <taxon>Pseudomonadales</taxon>
        <taxon>Pseudomonadaceae</taxon>
        <taxon>Pseudomonas</taxon>
    </lineage>
</organism>
<evidence type="ECO:0000313" key="9">
    <source>
        <dbReference type="Proteomes" id="UP000325296"/>
    </source>
</evidence>
<dbReference type="PANTHER" id="PTHR47506">
    <property type="entry name" value="TRANSCRIPTIONAL REGULATORY PROTEIN"/>
    <property type="match status" value="1"/>
</dbReference>
<dbReference type="OrthoDB" id="270177at2"/>
<dbReference type="EMBL" id="VUOL01000010">
    <property type="protein sequence ID" value="KAA2228570.1"/>
    <property type="molecule type" value="Genomic_DNA"/>
</dbReference>
<reference evidence="7 8" key="1">
    <citation type="submission" date="2016-10" db="EMBL/GenBank/DDBJ databases">
        <authorList>
            <person name="Varghese N."/>
            <person name="Submissions S."/>
        </authorList>
    </citation>
    <scope>NUCLEOTIDE SEQUENCE [LARGE SCALE GENOMIC DNA]</scope>
    <source>
        <strain evidence="7 8">BS2771</strain>
    </source>
</reference>
<accession>A0A5B2UQ10</accession>
<keyword evidence="2 4" id="KW-0238">DNA-binding</keyword>
<sequence length="208" mass="22424">MAGRPREFDREAALQRAMLLFWEQGYEGTSMSALVEALGIASARIYAAFGSKQALFREAVALYESGEGGFADYALAQADLRSAIRGMLDDAISTYTQSGRPGGCLVVSAASSTSPDGVEVQQWLCEHRRQRTQSIIDRLQCGQESGELGEDVDVQALGDFYATFLHGISIQARDGVTPERLRQSVEVALGLLPTRPPSPEQTPDPAGP</sequence>
<keyword evidence="1" id="KW-0805">Transcription regulation</keyword>
<name>A0A5B2UQ10_9PSED</name>
<dbReference type="Proteomes" id="UP000199620">
    <property type="component" value="Chromosome I"/>
</dbReference>